<dbReference type="Proteomes" id="UP000735302">
    <property type="component" value="Unassembled WGS sequence"/>
</dbReference>
<dbReference type="EMBL" id="BLXT01007728">
    <property type="protein sequence ID" value="GFO41810.1"/>
    <property type="molecule type" value="Genomic_DNA"/>
</dbReference>
<gene>
    <name evidence="2" type="ORF">PoB_006831500</name>
</gene>
<feature type="region of interest" description="Disordered" evidence="1">
    <location>
        <begin position="1"/>
        <end position="23"/>
    </location>
</feature>
<evidence type="ECO:0000256" key="1">
    <source>
        <dbReference type="SAM" id="MobiDB-lite"/>
    </source>
</evidence>
<feature type="compositionally biased region" description="Polar residues" evidence="1">
    <location>
        <begin position="1"/>
        <end position="18"/>
    </location>
</feature>
<comment type="caution">
    <text evidence="2">The sequence shown here is derived from an EMBL/GenBank/DDBJ whole genome shotgun (WGS) entry which is preliminary data.</text>
</comment>
<sequence length="76" mass="8813">MQTTHINSTREVSRTQSKVTEEEMTWGSVLNKTDLLSKTLRRRSGIQSEIRNRFCPGQLADFEVQEWLAGVDEERT</sequence>
<protein>
    <submittedName>
        <fullName evidence="2">Uncharacterized protein</fullName>
    </submittedName>
</protein>
<evidence type="ECO:0000313" key="3">
    <source>
        <dbReference type="Proteomes" id="UP000735302"/>
    </source>
</evidence>
<accession>A0AAV4DCP0</accession>
<evidence type="ECO:0000313" key="2">
    <source>
        <dbReference type="EMBL" id="GFO41810.1"/>
    </source>
</evidence>
<name>A0AAV4DCP0_9GAST</name>
<dbReference type="AlphaFoldDB" id="A0AAV4DCP0"/>
<proteinExistence type="predicted"/>
<reference evidence="2 3" key="1">
    <citation type="journal article" date="2021" name="Elife">
        <title>Chloroplast acquisition without the gene transfer in kleptoplastic sea slugs, Plakobranchus ocellatus.</title>
        <authorList>
            <person name="Maeda T."/>
            <person name="Takahashi S."/>
            <person name="Yoshida T."/>
            <person name="Shimamura S."/>
            <person name="Takaki Y."/>
            <person name="Nagai Y."/>
            <person name="Toyoda A."/>
            <person name="Suzuki Y."/>
            <person name="Arimoto A."/>
            <person name="Ishii H."/>
            <person name="Satoh N."/>
            <person name="Nishiyama T."/>
            <person name="Hasebe M."/>
            <person name="Maruyama T."/>
            <person name="Minagawa J."/>
            <person name="Obokata J."/>
            <person name="Shigenobu S."/>
        </authorList>
    </citation>
    <scope>NUCLEOTIDE SEQUENCE [LARGE SCALE GENOMIC DNA]</scope>
</reference>
<organism evidence="2 3">
    <name type="scientific">Plakobranchus ocellatus</name>
    <dbReference type="NCBI Taxonomy" id="259542"/>
    <lineage>
        <taxon>Eukaryota</taxon>
        <taxon>Metazoa</taxon>
        <taxon>Spiralia</taxon>
        <taxon>Lophotrochozoa</taxon>
        <taxon>Mollusca</taxon>
        <taxon>Gastropoda</taxon>
        <taxon>Heterobranchia</taxon>
        <taxon>Euthyneura</taxon>
        <taxon>Panpulmonata</taxon>
        <taxon>Sacoglossa</taxon>
        <taxon>Placobranchoidea</taxon>
        <taxon>Plakobranchidae</taxon>
        <taxon>Plakobranchus</taxon>
    </lineage>
</organism>
<keyword evidence="3" id="KW-1185">Reference proteome</keyword>